<comment type="caution">
    <text evidence="2">The sequence shown here is derived from an EMBL/GenBank/DDBJ whole genome shotgun (WGS) entry which is preliminary data.</text>
</comment>
<reference evidence="2" key="1">
    <citation type="submission" date="2020-04" db="EMBL/GenBank/DDBJ databases">
        <title>Analysis of mating type loci in Filobasidium floriforme.</title>
        <authorList>
            <person name="Nowrousian M."/>
        </authorList>
    </citation>
    <scope>NUCLEOTIDE SEQUENCE</scope>
    <source>
        <strain evidence="2">CBS 6242</strain>
    </source>
</reference>
<evidence type="ECO:0000256" key="1">
    <source>
        <dbReference type="SAM" id="MobiDB-lite"/>
    </source>
</evidence>
<keyword evidence="3" id="KW-1185">Reference proteome</keyword>
<name>A0A8K0JS42_9TREE</name>
<dbReference type="AlphaFoldDB" id="A0A8K0JS42"/>
<proteinExistence type="predicted"/>
<accession>A0A8K0JS42</accession>
<protein>
    <submittedName>
        <fullName evidence="2">Uncharacterized protein</fullName>
    </submittedName>
</protein>
<feature type="compositionally biased region" description="Polar residues" evidence="1">
    <location>
        <begin position="25"/>
        <end position="36"/>
    </location>
</feature>
<evidence type="ECO:0000313" key="3">
    <source>
        <dbReference type="Proteomes" id="UP000812966"/>
    </source>
</evidence>
<dbReference type="Proteomes" id="UP000812966">
    <property type="component" value="Unassembled WGS sequence"/>
</dbReference>
<organism evidence="2 3">
    <name type="scientific">Filobasidium floriforme</name>
    <dbReference type="NCBI Taxonomy" id="5210"/>
    <lineage>
        <taxon>Eukaryota</taxon>
        <taxon>Fungi</taxon>
        <taxon>Dikarya</taxon>
        <taxon>Basidiomycota</taxon>
        <taxon>Agaricomycotina</taxon>
        <taxon>Tremellomycetes</taxon>
        <taxon>Filobasidiales</taxon>
        <taxon>Filobasidiaceae</taxon>
        <taxon>Filobasidium</taxon>
    </lineage>
</organism>
<dbReference type="EMBL" id="JABELV010000006">
    <property type="protein sequence ID" value="KAG7571514.1"/>
    <property type="molecule type" value="Genomic_DNA"/>
</dbReference>
<evidence type="ECO:0000313" key="2">
    <source>
        <dbReference type="EMBL" id="KAG7571514.1"/>
    </source>
</evidence>
<gene>
    <name evidence="2" type="ORF">FFLO_00530</name>
</gene>
<sequence length="427" mass="46830">MPASGLSPIKQPGHASGSKDAGRGDTQSNLKETATWTDPASQIWSTHVQKYADPRSYHLERSHLAAKPVLGVTSFVPKNLVNHLMTNKKDAAIGVKYRTGDAITNMEGVLHHFVTPFVPILMHGDYAFKGGHSIAGFGTNKAGKQKARVVIMSGLVQQDFENKEVVYEFAKLTHGPIQGVPLVDDMIVPNAHSKANPEYRGGYDMMLKRHAIYHLAAKRVLPGMSEVASYLCLTIDQAIRHIEKLILDATATKEKLALTDVFLVLGSGPTKTYLSLELLAGIAEHQMLNEFRVLEHMVGPEQGYVYTWDPASIFAANLHPTLLNRLTILGVRKAVPECPPRTLKAFAFNDYADPKATQLLSEMFKQAPHTRHVLVVPKFKLFPPPGLTYDSYIHPDAAQAVLVVRNNSDAFGQNIESEHAGGSMDGS</sequence>
<feature type="region of interest" description="Disordered" evidence="1">
    <location>
        <begin position="1"/>
        <end position="36"/>
    </location>
</feature>